<feature type="compositionally biased region" description="Basic and acidic residues" evidence="1">
    <location>
        <begin position="1"/>
        <end position="20"/>
    </location>
</feature>
<dbReference type="Proteomes" id="UP001195483">
    <property type="component" value="Unassembled WGS sequence"/>
</dbReference>
<evidence type="ECO:0000256" key="1">
    <source>
        <dbReference type="SAM" id="MobiDB-lite"/>
    </source>
</evidence>
<dbReference type="InterPro" id="IPR025271">
    <property type="entry name" value="CCDC28"/>
</dbReference>
<name>A0AAE0SSN2_9BIVA</name>
<organism evidence="2 3">
    <name type="scientific">Potamilus streckersoni</name>
    <dbReference type="NCBI Taxonomy" id="2493646"/>
    <lineage>
        <taxon>Eukaryota</taxon>
        <taxon>Metazoa</taxon>
        <taxon>Spiralia</taxon>
        <taxon>Lophotrochozoa</taxon>
        <taxon>Mollusca</taxon>
        <taxon>Bivalvia</taxon>
        <taxon>Autobranchia</taxon>
        <taxon>Heteroconchia</taxon>
        <taxon>Palaeoheterodonta</taxon>
        <taxon>Unionida</taxon>
        <taxon>Unionoidea</taxon>
        <taxon>Unionidae</taxon>
        <taxon>Ambleminae</taxon>
        <taxon>Lampsilini</taxon>
        <taxon>Potamilus</taxon>
    </lineage>
</organism>
<dbReference type="AlphaFoldDB" id="A0AAE0SSN2"/>
<protein>
    <recommendedName>
        <fullName evidence="4">Coiled-coil domain-containing protein 28B</fullName>
    </recommendedName>
</protein>
<feature type="region of interest" description="Disordered" evidence="1">
    <location>
        <begin position="1"/>
        <end position="31"/>
    </location>
</feature>
<evidence type="ECO:0000313" key="3">
    <source>
        <dbReference type="Proteomes" id="UP001195483"/>
    </source>
</evidence>
<evidence type="ECO:0008006" key="4">
    <source>
        <dbReference type="Google" id="ProtNLM"/>
    </source>
</evidence>
<keyword evidence="3" id="KW-1185">Reference proteome</keyword>
<dbReference type="PANTHER" id="PTHR13400">
    <property type="entry name" value="CHEMOKINE C-C MOTIF RECEPTOR 1"/>
    <property type="match status" value="1"/>
</dbReference>
<sequence length="144" mass="16542">MDNKLPSSDKKMYSPEKSKSDPNSALAQRPAKEHTFLTDVADVRVMEQGLLQLLEDFHSGKLEAFGGMSTYEKMDQIREQQEQLAHLHFELDLQQDMRRLDSEEARKRNNANLKRLIDKLSSLSSSIQQLEKRPGRESAPKVVM</sequence>
<reference evidence="2" key="2">
    <citation type="journal article" date="2021" name="Genome Biol. Evol.">
        <title>Developing a high-quality reference genome for a parasitic bivalve with doubly uniparental inheritance (Bivalvia: Unionida).</title>
        <authorList>
            <person name="Smith C.H."/>
        </authorList>
    </citation>
    <scope>NUCLEOTIDE SEQUENCE</scope>
    <source>
        <strain evidence="2">CHS0354</strain>
        <tissue evidence="2">Mantle</tissue>
    </source>
</reference>
<dbReference type="Pfam" id="PF13270">
    <property type="entry name" value="CCDC28"/>
    <property type="match status" value="1"/>
</dbReference>
<gene>
    <name evidence="2" type="ORF">CHS0354_010928</name>
</gene>
<reference evidence="2" key="1">
    <citation type="journal article" date="2021" name="Genome Biol. Evol.">
        <title>A High-Quality Reference Genome for a Parasitic Bivalve with Doubly Uniparental Inheritance (Bivalvia: Unionida).</title>
        <authorList>
            <person name="Smith C.H."/>
        </authorList>
    </citation>
    <scope>NUCLEOTIDE SEQUENCE</scope>
    <source>
        <strain evidence="2">CHS0354</strain>
    </source>
</reference>
<feature type="region of interest" description="Disordered" evidence="1">
    <location>
        <begin position="125"/>
        <end position="144"/>
    </location>
</feature>
<dbReference type="PANTHER" id="PTHR13400:SF4">
    <property type="entry name" value="COILED-COIL DOMAIN-CONTAINING PROTEIN 28A-LIKE PROTEIN"/>
    <property type="match status" value="1"/>
</dbReference>
<dbReference type="EMBL" id="JAEAOA010000682">
    <property type="protein sequence ID" value="KAK3597297.1"/>
    <property type="molecule type" value="Genomic_DNA"/>
</dbReference>
<accession>A0AAE0SSN2</accession>
<proteinExistence type="predicted"/>
<comment type="caution">
    <text evidence="2">The sequence shown here is derived from an EMBL/GenBank/DDBJ whole genome shotgun (WGS) entry which is preliminary data.</text>
</comment>
<feature type="compositionally biased region" description="Basic and acidic residues" evidence="1">
    <location>
        <begin position="130"/>
        <end position="144"/>
    </location>
</feature>
<reference evidence="2" key="3">
    <citation type="submission" date="2023-05" db="EMBL/GenBank/DDBJ databases">
        <authorList>
            <person name="Smith C.H."/>
        </authorList>
    </citation>
    <scope>NUCLEOTIDE SEQUENCE</scope>
    <source>
        <strain evidence="2">CHS0354</strain>
        <tissue evidence="2">Mantle</tissue>
    </source>
</reference>
<evidence type="ECO:0000313" key="2">
    <source>
        <dbReference type="EMBL" id="KAK3597297.1"/>
    </source>
</evidence>